<evidence type="ECO:0000313" key="1">
    <source>
        <dbReference type="EMBL" id="CAD9693066.1"/>
    </source>
</evidence>
<name>A0A7S2S8W7_9STRA</name>
<protein>
    <submittedName>
        <fullName evidence="1">Uncharacterized protein</fullName>
    </submittedName>
</protein>
<dbReference type="EMBL" id="HBHK01018270">
    <property type="protein sequence ID" value="CAD9693066.1"/>
    <property type="molecule type" value="Transcribed_RNA"/>
</dbReference>
<organism evidence="1">
    <name type="scientific">Mucochytrium quahogii</name>
    <dbReference type="NCBI Taxonomy" id="96639"/>
    <lineage>
        <taxon>Eukaryota</taxon>
        <taxon>Sar</taxon>
        <taxon>Stramenopiles</taxon>
        <taxon>Bigyra</taxon>
        <taxon>Labyrinthulomycetes</taxon>
        <taxon>Thraustochytrida</taxon>
        <taxon>Thraustochytriidae</taxon>
        <taxon>Mucochytrium</taxon>
    </lineage>
</organism>
<gene>
    <name evidence="1" type="ORF">QSP1433_LOCUS11581</name>
</gene>
<proteinExistence type="predicted"/>
<reference evidence="1" key="1">
    <citation type="submission" date="2021-01" db="EMBL/GenBank/DDBJ databases">
        <authorList>
            <person name="Corre E."/>
            <person name="Pelletier E."/>
            <person name="Niang G."/>
            <person name="Scheremetjew M."/>
            <person name="Finn R."/>
            <person name="Kale V."/>
            <person name="Holt S."/>
            <person name="Cochrane G."/>
            <person name="Meng A."/>
            <person name="Brown T."/>
            <person name="Cohen L."/>
        </authorList>
    </citation>
    <scope>NUCLEOTIDE SEQUENCE</scope>
    <source>
        <strain evidence="1">NY070348D</strain>
    </source>
</reference>
<dbReference type="AlphaFoldDB" id="A0A7S2S8W7"/>
<accession>A0A7S2S8W7</accession>
<sequence length="119" mass="13472">MLITSRPILIMCVPWMVVHHNASELDVGFLRQNVEPIRRLGHSYYMPRVIVVLEKHHVRNSEMNIINKNVFVHSVCEVDGSKLPKPKSSNAGDLENLRCVDEAPCLSREERDASLVGGK</sequence>